<feature type="compositionally biased region" description="Polar residues" evidence="2">
    <location>
        <begin position="728"/>
        <end position="742"/>
    </location>
</feature>
<reference evidence="5" key="2">
    <citation type="journal article" date="2014" name="PLoS Genet.">
        <title>Signature gene expression reveals novel clues to the molecular mechanisms of dimorphic transition in Penicillium marneffei.</title>
        <authorList>
            <person name="Yang E."/>
            <person name="Wang G."/>
            <person name="Cai J."/>
            <person name="Woo P.C."/>
            <person name="Lau S.K."/>
            <person name="Yuen K.-Y."/>
            <person name="Chow W.-N."/>
            <person name="Lin X."/>
        </authorList>
    </citation>
    <scope>NUCLEOTIDE SEQUENCE</scope>
    <source>
        <strain evidence="5">PM1</strain>
    </source>
</reference>
<comment type="caution">
    <text evidence="5">The sequence shown here is derived from an EMBL/GenBank/DDBJ whole genome shotgun (WGS) entry which is preliminary data.</text>
</comment>
<dbReference type="PANTHER" id="PTHR42678">
    <property type="entry name" value="AMIDASE"/>
    <property type="match status" value="1"/>
</dbReference>
<sequence length="859" mass="94891">MGKIVAAIGLSHAPGAIGFPETAQPDARARTEEATLKLGETLTRAKPNVIFAFLDDHFENFFRTNMPTIAIGVAETHSGPADQLMEALRVPKKHYFPGNPKVAEQLLTALVHDGFDCSRTAEAEFGQNVLMPWVLMKADLPDVSVIPIYLNVFTPPLMKYSRAYALGQAVRKAITDLPDDCRVALMCTGGLSHWPPYWNPNQAGELPTDPFLQKMKEYQTYGHPVLKKYPNLFVELDEYEIEMAKKNEYPLNSKHPLINAEWDKKFLKHYCNGDSEWLKNLTYEEVEEEAGHGGHEVLNYVAVAGAMDGKKAKLLLYEPVLEWICGMAYVDYEVGESETENVNERERASSYGENMDHRLKFVFDTYQEKFPLPVGVHEAYRDGTWTCRNLIQAFLNRIEMLDKNGPCINSTLAISDVAVQEAAALDDYFKTKGQFIGRLHGIPVLVKDQADTKGMVTTYGSHVAKNNIPTKDAFVVEKLKSEGAIILGKTTMGDWATTWFSTSSVTNWKFTHNPYKLGHDVGGSSSGSAAAVAANFSILAVAEDTGGSIRCPASFTNLVGLRCTPGLISRTGFCPLVKTQDTPGPIARTVSDCALMLDCMVGFDPNDEWTAVAVTAPRPNGGSYAAELDPNAICKSKIGIIRSLFGSDSDPACNAVNKLVNHAISTLQKTGTIFVDVELPRLRDYMTTTPAYVVRSRSDINAFLSTKPHLPQDVADIVPENPPHPSLDFTSQVAHGPSDPTTDPTYLQRLLDRDEFQRRLTCLMATHGLDALAFPDVQIPPPRHEDSTNGRFPTCWEFPTNTLLASQARVPAISVPVGFTEDGLPVGMELVSWEYREQALLEMARGIEYHIPSRRAPQL</sequence>
<dbReference type="GO" id="GO:0008198">
    <property type="term" value="F:ferrous iron binding"/>
    <property type="evidence" value="ECO:0007669"/>
    <property type="project" value="InterPro"/>
</dbReference>
<dbReference type="InterPro" id="IPR020556">
    <property type="entry name" value="Amidase_CS"/>
</dbReference>
<protein>
    <submittedName>
        <fullName evidence="5">Glutamyl-tRNA(Gln) amidotransferase subunit A</fullName>
    </submittedName>
</protein>
<reference key="1">
    <citation type="journal article" date="2014" name="PLoS Genet.">
        <title>Signature Gene Expression Reveals Novel Clues to the Molecular Mechanisms of Dimorphic Transition in Penicillium marneffei.</title>
        <authorList>
            <person name="Yang E."/>
            <person name="Wang G."/>
            <person name="Cai J."/>
            <person name="Woo P.C."/>
            <person name="Lau S.K."/>
            <person name="Yuen K.-Y."/>
            <person name="Chow W.-N."/>
            <person name="Lin X."/>
        </authorList>
    </citation>
    <scope>NUCLEOTIDE SEQUENCE [LARGE SCALE GENOMIC DNA]</scope>
    <source>
        <strain>PM1</strain>
    </source>
</reference>
<dbReference type="PROSITE" id="PS00571">
    <property type="entry name" value="AMIDASES"/>
    <property type="match status" value="1"/>
</dbReference>
<dbReference type="GO" id="GO:0016702">
    <property type="term" value="F:oxidoreductase activity, acting on single donors with incorporation of molecular oxygen, incorporation of two atoms of oxygen"/>
    <property type="evidence" value="ECO:0007669"/>
    <property type="project" value="UniProtKB-ARBA"/>
</dbReference>
<dbReference type="InterPro" id="IPR034941">
    <property type="entry name" value="PydA-like"/>
</dbReference>
<dbReference type="GO" id="GO:0016740">
    <property type="term" value="F:transferase activity"/>
    <property type="evidence" value="ECO:0007669"/>
    <property type="project" value="UniProtKB-KW"/>
</dbReference>
<accession>A0A093UQC1</accession>
<evidence type="ECO:0000256" key="2">
    <source>
        <dbReference type="SAM" id="MobiDB-lite"/>
    </source>
</evidence>
<gene>
    <name evidence="5" type="ORF">GQ26_0480030</name>
</gene>
<evidence type="ECO:0000313" key="5">
    <source>
        <dbReference type="EMBL" id="KFX42120.1"/>
    </source>
</evidence>
<dbReference type="InterPro" id="IPR023631">
    <property type="entry name" value="Amidase_dom"/>
</dbReference>
<feature type="domain" description="Extradiol ring-cleavage dioxygenase class III enzyme subunit B" evidence="4">
    <location>
        <begin position="7"/>
        <end position="323"/>
    </location>
</feature>
<proteinExistence type="inferred from homology"/>
<dbReference type="InterPro" id="IPR036928">
    <property type="entry name" value="AS_sf"/>
</dbReference>
<feature type="domain" description="Amidase" evidence="3">
    <location>
        <begin position="390"/>
        <end position="841"/>
    </location>
</feature>
<dbReference type="Pfam" id="PF01425">
    <property type="entry name" value="Amidase"/>
    <property type="match status" value="1"/>
</dbReference>
<dbReference type="InterPro" id="IPR004183">
    <property type="entry name" value="Xdiol_dOase_suB"/>
</dbReference>
<dbReference type="CDD" id="cd07369">
    <property type="entry name" value="PydA_Rs_like"/>
    <property type="match status" value="1"/>
</dbReference>
<dbReference type="Pfam" id="PF02900">
    <property type="entry name" value="LigB"/>
    <property type="match status" value="1"/>
</dbReference>
<dbReference type="Gene3D" id="3.90.1300.10">
    <property type="entry name" value="Amidase signature (AS) domain"/>
    <property type="match status" value="1"/>
</dbReference>
<dbReference type="EMBL" id="JPOX01000048">
    <property type="protein sequence ID" value="KFX42120.1"/>
    <property type="molecule type" value="Genomic_DNA"/>
</dbReference>
<evidence type="ECO:0000256" key="1">
    <source>
        <dbReference type="ARBA" id="ARBA00009199"/>
    </source>
</evidence>
<dbReference type="Gene3D" id="3.40.830.10">
    <property type="entry name" value="LigB-like"/>
    <property type="match status" value="1"/>
</dbReference>
<dbReference type="AlphaFoldDB" id="A0A093UQC1"/>
<dbReference type="HOGENOM" id="CLU_332935_0_0_1"/>
<dbReference type="eggNOG" id="KOG1211">
    <property type="taxonomic scope" value="Eukaryota"/>
</dbReference>
<comment type="similarity">
    <text evidence="1">Belongs to the amidase family.</text>
</comment>
<dbReference type="SUPFAM" id="SSF75304">
    <property type="entry name" value="Amidase signature (AS) enzymes"/>
    <property type="match status" value="1"/>
</dbReference>
<dbReference type="PANTHER" id="PTHR42678:SF34">
    <property type="entry name" value="OS04G0183300 PROTEIN"/>
    <property type="match status" value="1"/>
</dbReference>
<evidence type="ECO:0000259" key="4">
    <source>
        <dbReference type="Pfam" id="PF02900"/>
    </source>
</evidence>
<name>A0A093UQC1_TALMA</name>
<keyword evidence="5" id="KW-0808">Transferase</keyword>
<dbReference type="SUPFAM" id="SSF53213">
    <property type="entry name" value="LigB-like"/>
    <property type="match status" value="1"/>
</dbReference>
<organism evidence="5">
    <name type="scientific">Talaromyces marneffei PM1</name>
    <dbReference type="NCBI Taxonomy" id="1077442"/>
    <lineage>
        <taxon>Eukaryota</taxon>
        <taxon>Fungi</taxon>
        <taxon>Dikarya</taxon>
        <taxon>Ascomycota</taxon>
        <taxon>Pezizomycotina</taxon>
        <taxon>Eurotiomycetes</taxon>
        <taxon>Eurotiomycetidae</taxon>
        <taxon>Eurotiales</taxon>
        <taxon>Trichocomaceae</taxon>
        <taxon>Talaromyces</taxon>
        <taxon>Talaromyces sect. Talaromyces</taxon>
    </lineage>
</organism>
<evidence type="ECO:0000259" key="3">
    <source>
        <dbReference type="Pfam" id="PF01425"/>
    </source>
</evidence>
<feature type="region of interest" description="Disordered" evidence="2">
    <location>
        <begin position="716"/>
        <end position="742"/>
    </location>
</feature>